<organism evidence="1 2">
    <name type="scientific">Streptomyces incarnatus</name>
    <dbReference type="NCBI Taxonomy" id="665007"/>
    <lineage>
        <taxon>Bacteria</taxon>
        <taxon>Bacillati</taxon>
        <taxon>Actinomycetota</taxon>
        <taxon>Actinomycetes</taxon>
        <taxon>Kitasatosporales</taxon>
        <taxon>Streptomycetaceae</taxon>
        <taxon>Streptomyces</taxon>
    </lineage>
</organism>
<sequence>MKLTKLYKDQGSGGNGCPTVYLGESGELVVQGYTVDSVTFGELENVLPGEGAVRIAPEIVAGAMEQYYSQHSEGR</sequence>
<dbReference type="Proteomes" id="UP000035366">
    <property type="component" value="Chromosome"/>
</dbReference>
<gene>
    <name evidence="1" type="ORF">ABB07_10440</name>
</gene>
<evidence type="ECO:0000313" key="1">
    <source>
        <dbReference type="EMBL" id="AKJ10422.1"/>
    </source>
</evidence>
<proteinExistence type="predicted"/>
<accession>A0ABN4GC14</accession>
<reference evidence="1 2" key="1">
    <citation type="journal article" date="2015" name="ISME J.">
        <title>Draft Genome Sequence of Streptomyces incarnatus NRRL8089, which Produces the Nucleoside Antibiotic Sinefungin.</title>
        <authorList>
            <person name="Oshima K."/>
            <person name="Hattori M."/>
            <person name="Shimizu H."/>
            <person name="Fukuda K."/>
            <person name="Nemoto M."/>
            <person name="Inagaki K."/>
            <person name="Tamura T."/>
        </authorList>
    </citation>
    <scope>NUCLEOTIDE SEQUENCE [LARGE SCALE GENOMIC DNA]</scope>
    <source>
        <strain evidence="1 2">NRRL 8089</strain>
    </source>
</reference>
<keyword evidence="2" id="KW-1185">Reference proteome</keyword>
<dbReference type="RefSeq" id="WP_208898494.1">
    <property type="nucleotide sequence ID" value="NZ_CP011497.1"/>
</dbReference>
<evidence type="ECO:0000313" key="2">
    <source>
        <dbReference type="Proteomes" id="UP000035366"/>
    </source>
</evidence>
<protein>
    <submittedName>
        <fullName evidence="1">Uncharacterized protein</fullName>
    </submittedName>
</protein>
<name>A0ABN4GC14_9ACTN</name>
<dbReference type="EMBL" id="CP011497">
    <property type="protein sequence ID" value="AKJ10422.1"/>
    <property type="molecule type" value="Genomic_DNA"/>
</dbReference>